<dbReference type="Pfam" id="PF00092">
    <property type="entry name" value="VWA"/>
    <property type="match status" value="1"/>
</dbReference>
<dbReference type="InterPro" id="IPR002035">
    <property type="entry name" value="VWF_A"/>
</dbReference>
<evidence type="ECO:0000256" key="6">
    <source>
        <dbReference type="ARBA" id="ARBA00023180"/>
    </source>
</evidence>
<dbReference type="GO" id="GO:0005581">
    <property type="term" value="C:collagen trimer"/>
    <property type="evidence" value="ECO:0007669"/>
    <property type="project" value="UniProtKB-KW"/>
</dbReference>
<dbReference type="SMART" id="SM00060">
    <property type="entry name" value="FN3"/>
    <property type="match status" value="1"/>
</dbReference>
<dbReference type="InterPro" id="IPR013783">
    <property type="entry name" value="Ig-like_fold"/>
</dbReference>
<proteinExistence type="predicted"/>
<dbReference type="PRINTS" id="PR00453">
    <property type="entry name" value="VWFADOMAIN"/>
</dbReference>
<organism evidence="9 10">
    <name type="scientific">Hucho hucho</name>
    <name type="common">huchen</name>
    <dbReference type="NCBI Taxonomy" id="62062"/>
    <lineage>
        <taxon>Eukaryota</taxon>
        <taxon>Metazoa</taxon>
        <taxon>Chordata</taxon>
        <taxon>Craniata</taxon>
        <taxon>Vertebrata</taxon>
        <taxon>Euteleostomi</taxon>
        <taxon>Actinopterygii</taxon>
        <taxon>Neopterygii</taxon>
        <taxon>Teleostei</taxon>
        <taxon>Protacanthopterygii</taxon>
        <taxon>Salmoniformes</taxon>
        <taxon>Salmonidae</taxon>
        <taxon>Salmoninae</taxon>
        <taxon>Hucho</taxon>
    </lineage>
</organism>
<reference evidence="10" key="1">
    <citation type="submission" date="2018-06" db="EMBL/GenBank/DDBJ databases">
        <title>Genome assembly of Danube salmon.</title>
        <authorList>
            <person name="Macqueen D.J."/>
            <person name="Gundappa M.K."/>
        </authorList>
    </citation>
    <scope>NUCLEOTIDE SEQUENCE [LARGE SCALE GENOMIC DNA]</scope>
</reference>
<evidence type="ECO:0000256" key="2">
    <source>
        <dbReference type="ARBA" id="ARBA00022525"/>
    </source>
</evidence>
<dbReference type="Gene3D" id="3.40.50.410">
    <property type="entry name" value="von Willebrand factor, type A domain"/>
    <property type="match status" value="1"/>
</dbReference>
<evidence type="ECO:0000256" key="3">
    <source>
        <dbReference type="ARBA" id="ARBA00022530"/>
    </source>
</evidence>
<dbReference type="AlphaFoldDB" id="A0A4W5QB52"/>
<dbReference type="Gene3D" id="2.60.40.10">
    <property type="entry name" value="Immunoglobulins"/>
    <property type="match status" value="2"/>
</dbReference>
<protein>
    <recommendedName>
        <fullName evidence="11">Collagen, type XII, alpha 1b</fullName>
    </recommendedName>
</protein>
<keyword evidence="5" id="KW-0176">Collagen</keyword>
<dbReference type="PANTHER" id="PTHR24020">
    <property type="entry name" value="COLLAGEN ALPHA"/>
    <property type="match status" value="1"/>
</dbReference>
<keyword evidence="2" id="KW-0964">Secreted</keyword>
<dbReference type="CDD" id="cd01482">
    <property type="entry name" value="vWA_collagen_alphaI-XII-like"/>
    <property type="match status" value="1"/>
</dbReference>
<dbReference type="Ensembl" id="ENSHHUT00000076975.1">
    <property type="protein sequence ID" value="ENSHHUP00000074526.1"/>
    <property type="gene ID" value="ENSHHUG00000043720.1"/>
</dbReference>
<dbReference type="STRING" id="62062.ENSHHUP00000074526"/>
<sequence length="387" mass="42676">GRKWNIKCFYCLLVKRKICVFFCLGNVVCKTKARADIVLLIDGSWSIGRLNFKTIRSFISRMVGVFDISPDRVQIGLAQYSGDPKTEWHLNAHRTRASLLEAVANLPYKGGNTLTGLALNYILQNNFKENVGMRPNARKIGVLVTDGKSQDDIIANSQNLRDQGIELYAIGVKNADENELRSIASDPEEIHMYNVADFSFLLDIVDDLTDNLCNSVKGPVDLTPSLPFSLIGGGPDAPTDLVTSEVTHYSFRASWTGPEGPVEKYRVEYMTLSGRPQQMFVDGSVTTAVLPNLNPLTEYLVNVYSVIGEESSDPLKGTETTCEVGGDTTDVQLLQLIPNTAYTLSILALHGQSASDPLTEQGVTCTYRTVLFYIQMHVVINVLRSVP</sequence>
<evidence type="ECO:0000259" key="7">
    <source>
        <dbReference type="PROSITE" id="PS50234"/>
    </source>
</evidence>
<evidence type="ECO:0000256" key="1">
    <source>
        <dbReference type="ARBA" id="ARBA00004498"/>
    </source>
</evidence>
<reference evidence="9" key="2">
    <citation type="submission" date="2025-08" db="UniProtKB">
        <authorList>
            <consortium name="Ensembl"/>
        </authorList>
    </citation>
    <scope>IDENTIFICATION</scope>
</reference>
<evidence type="ECO:0000256" key="4">
    <source>
        <dbReference type="ARBA" id="ARBA00022737"/>
    </source>
</evidence>
<dbReference type="PROSITE" id="PS50853">
    <property type="entry name" value="FN3"/>
    <property type="match status" value="1"/>
</dbReference>
<dbReference type="InterPro" id="IPR050525">
    <property type="entry name" value="ECM_Assembly_Org"/>
</dbReference>
<dbReference type="Proteomes" id="UP000314982">
    <property type="component" value="Unassembled WGS sequence"/>
</dbReference>
<keyword evidence="4" id="KW-0677">Repeat</keyword>
<dbReference type="SUPFAM" id="SSF49265">
    <property type="entry name" value="Fibronectin type III"/>
    <property type="match status" value="1"/>
</dbReference>
<name>A0A4W5QB52_9TELE</name>
<evidence type="ECO:0000313" key="9">
    <source>
        <dbReference type="Ensembl" id="ENSHHUP00000074526.1"/>
    </source>
</evidence>
<dbReference type="PANTHER" id="PTHR24020:SF17">
    <property type="entry name" value="COLLAGEN ALPHA-1(XII) CHAIN"/>
    <property type="match status" value="1"/>
</dbReference>
<dbReference type="GO" id="GO:0005615">
    <property type="term" value="C:extracellular space"/>
    <property type="evidence" value="ECO:0007669"/>
    <property type="project" value="TreeGrafter"/>
</dbReference>
<dbReference type="GO" id="GO:0035987">
    <property type="term" value="P:endodermal cell differentiation"/>
    <property type="evidence" value="ECO:0007669"/>
    <property type="project" value="TreeGrafter"/>
</dbReference>
<dbReference type="Pfam" id="PF00041">
    <property type="entry name" value="fn3"/>
    <property type="match status" value="1"/>
</dbReference>
<evidence type="ECO:0008006" key="11">
    <source>
        <dbReference type="Google" id="ProtNLM"/>
    </source>
</evidence>
<dbReference type="InterPro" id="IPR036465">
    <property type="entry name" value="vWFA_dom_sf"/>
</dbReference>
<feature type="domain" description="VWFA" evidence="7">
    <location>
        <begin position="36"/>
        <end position="208"/>
    </location>
</feature>
<evidence type="ECO:0000256" key="5">
    <source>
        <dbReference type="ARBA" id="ARBA00023119"/>
    </source>
</evidence>
<dbReference type="SUPFAM" id="SSF53300">
    <property type="entry name" value="vWA-like"/>
    <property type="match status" value="1"/>
</dbReference>
<dbReference type="InterPro" id="IPR036116">
    <property type="entry name" value="FN3_sf"/>
</dbReference>
<dbReference type="CDD" id="cd00063">
    <property type="entry name" value="FN3"/>
    <property type="match status" value="1"/>
</dbReference>
<reference evidence="9" key="3">
    <citation type="submission" date="2025-09" db="UniProtKB">
        <authorList>
            <consortium name="Ensembl"/>
        </authorList>
    </citation>
    <scope>IDENTIFICATION</scope>
</reference>
<keyword evidence="10" id="KW-1185">Reference proteome</keyword>
<dbReference type="SMART" id="SM00327">
    <property type="entry name" value="VWA"/>
    <property type="match status" value="1"/>
</dbReference>
<keyword evidence="3" id="KW-0272">Extracellular matrix</keyword>
<dbReference type="InterPro" id="IPR003961">
    <property type="entry name" value="FN3_dom"/>
</dbReference>
<evidence type="ECO:0000259" key="8">
    <source>
        <dbReference type="PROSITE" id="PS50853"/>
    </source>
</evidence>
<dbReference type="FunFam" id="3.40.50.410:FF:000001">
    <property type="entry name" value="Collagen, type XII, alpha 1"/>
    <property type="match status" value="1"/>
</dbReference>
<accession>A0A4W5QB52</accession>
<dbReference type="GeneTree" id="ENSGT00940000154923"/>
<keyword evidence="6" id="KW-0325">Glycoprotein</keyword>
<feature type="domain" description="Fibronectin type-III" evidence="8">
    <location>
        <begin position="237"/>
        <end position="325"/>
    </location>
</feature>
<dbReference type="FunFam" id="2.60.40.10:FF:000234">
    <property type="entry name" value="Collagen, type XII, alpha 1"/>
    <property type="match status" value="1"/>
</dbReference>
<dbReference type="PROSITE" id="PS50234">
    <property type="entry name" value="VWFA"/>
    <property type="match status" value="1"/>
</dbReference>
<evidence type="ECO:0000313" key="10">
    <source>
        <dbReference type="Proteomes" id="UP000314982"/>
    </source>
</evidence>
<comment type="subcellular location">
    <subcellularLocation>
        <location evidence="1">Secreted</location>
        <location evidence="1">Extracellular space</location>
        <location evidence="1">Extracellular matrix</location>
    </subcellularLocation>
</comment>